<dbReference type="InterPro" id="IPR000477">
    <property type="entry name" value="RT_dom"/>
</dbReference>
<protein>
    <submittedName>
        <fullName evidence="2">RNA-directed DNA polymerase</fullName>
    </submittedName>
</protein>
<feature type="domain" description="Reverse transcriptase" evidence="1">
    <location>
        <begin position="1"/>
        <end position="331"/>
    </location>
</feature>
<proteinExistence type="predicted"/>
<dbReference type="GO" id="GO:0003964">
    <property type="term" value="F:RNA-directed DNA polymerase activity"/>
    <property type="evidence" value="ECO:0007669"/>
    <property type="project" value="UniProtKB-KW"/>
</dbReference>
<dbReference type="Pfam" id="PF00078">
    <property type="entry name" value="RVT_1"/>
    <property type="match status" value="1"/>
</dbReference>
<keyword evidence="2" id="KW-0808">Transferase</keyword>
<dbReference type="CDD" id="cd01646">
    <property type="entry name" value="RT_Bac_retron_I"/>
    <property type="match status" value="1"/>
</dbReference>
<sequence>MFDSSFYETNLYNSLFSIEFLTRFGYYDSITKTDSVNTYAQSDSFLIDIFNMDSLADYMQNHQGDLENLFFSDVTTGNEITEPISFSIPKNLISRREYKMPNIYSYLQLAYYVTLNKNEFVDAFNENKHSTSKYFNQLKYNYTVTQKIREGQLADDNNILNMDLGNFYHSLYTHTISWMLMGRNESKKHRRGGFSNTLDHLIQQEQFGETYGVPVGNLISRIITELYMCNFDKQIDSAFEGGVRFTRYVDDFHYTFTNESQKDAFVQRFRFLCREYRLNVNEYKTKVDTFPYLTSLDKDSIFHYFDNKFQGEQISEKLLKQSIIAFIDLCLKEESQGNKGSIKSCFSVLNNFLEKIIKQKRLSKKSINALFTNDENLTNFNCSYVNKWHIFF</sequence>
<evidence type="ECO:0000313" key="2">
    <source>
        <dbReference type="EMBL" id="MFC6179571.1"/>
    </source>
</evidence>
<keyword evidence="2" id="KW-0695">RNA-directed DNA polymerase</keyword>
<dbReference type="PROSITE" id="PS50878">
    <property type="entry name" value="RT_POL"/>
    <property type="match status" value="1"/>
</dbReference>
<dbReference type="Proteomes" id="UP001596158">
    <property type="component" value="Unassembled WGS sequence"/>
</dbReference>
<dbReference type="RefSeq" id="WP_052348389.1">
    <property type="nucleotide sequence ID" value="NZ_BJDT01000006.1"/>
</dbReference>
<organism evidence="2 3">
    <name type="scientific">Weissella sagaensis</name>
    <dbReference type="NCBI Taxonomy" id="2559928"/>
    <lineage>
        <taxon>Bacteria</taxon>
        <taxon>Bacillati</taxon>
        <taxon>Bacillota</taxon>
        <taxon>Bacilli</taxon>
        <taxon>Lactobacillales</taxon>
        <taxon>Lactobacillaceae</taxon>
        <taxon>Weissella</taxon>
    </lineage>
</organism>
<keyword evidence="3" id="KW-1185">Reference proteome</keyword>
<evidence type="ECO:0000313" key="3">
    <source>
        <dbReference type="Proteomes" id="UP001596158"/>
    </source>
</evidence>
<accession>A0ABW1RVQ1</accession>
<dbReference type="EMBL" id="JBHSSG010000014">
    <property type="protein sequence ID" value="MFC6179571.1"/>
    <property type="molecule type" value="Genomic_DNA"/>
</dbReference>
<comment type="caution">
    <text evidence="2">The sequence shown here is derived from an EMBL/GenBank/DDBJ whole genome shotgun (WGS) entry which is preliminary data.</text>
</comment>
<gene>
    <name evidence="2" type="ORF">ACFQGR_09325</name>
</gene>
<evidence type="ECO:0000259" key="1">
    <source>
        <dbReference type="PROSITE" id="PS50878"/>
    </source>
</evidence>
<reference evidence="3" key="1">
    <citation type="journal article" date="2019" name="Int. J. Syst. Evol. Microbiol.">
        <title>The Global Catalogue of Microorganisms (GCM) 10K type strain sequencing project: providing services to taxonomists for standard genome sequencing and annotation.</title>
        <authorList>
            <consortium name="The Broad Institute Genomics Platform"/>
            <consortium name="The Broad Institute Genome Sequencing Center for Infectious Disease"/>
            <person name="Wu L."/>
            <person name="Ma J."/>
        </authorList>
    </citation>
    <scope>NUCLEOTIDE SEQUENCE [LARGE SCALE GENOMIC DNA]</scope>
    <source>
        <strain evidence="3">CCM 8924</strain>
    </source>
</reference>
<keyword evidence="2" id="KW-0548">Nucleotidyltransferase</keyword>
<name>A0ABW1RVQ1_9LACO</name>